<keyword evidence="1" id="KW-0812">Transmembrane</keyword>
<dbReference type="EMBL" id="KQ434842">
    <property type="protein sequence ID" value="KZC08113.1"/>
    <property type="molecule type" value="Genomic_DNA"/>
</dbReference>
<sequence>MSPPSNFILEASYSISLILGWWEMNGRLNTLADIVVPTIIAGCVEFLGLLSLDGRDWMIRKWNELQ</sequence>
<gene>
    <name evidence="2" type="ORF">WN55_10879</name>
</gene>
<organism evidence="2 3">
    <name type="scientific">Dufourea novaeangliae</name>
    <name type="common">Sweat bee</name>
    <dbReference type="NCBI Taxonomy" id="178035"/>
    <lineage>
        <taxon>Eukaryota</taxon>
        <taxon>Metazoa</taxon>
        <taxon>Ecdysozoa</taxon>
        <taxon>Arthropoda</taxon>
        <taxon>Hexapoda</taxon>
        <taxon>Insecta</taxon>
        <taxon>Pterygota</taxon>
        <taxon>Neoptera</taxon>
        <taxon>Endopterygota</taxon>
        <taxon>Hymenoptera</taxon>
        <taxon>Apocrita</taxon>
        <taxon>Aculeata</taxon>
        <taxon>Apoidea</taxon>
        <taxon>Anthophila</taxon>
        <taxon>Halictidae</taxon>
        <taxon>Rophitinae</taxon>
        <taxon>Dufourea</taxon>
    </lineage>
</organism>
<feature type="transmembrane region" description="Helical" evidence="1">
    <location>
        <begin position="34"/>
        <end position="52"/>
    </location>
</feature>
<accession>A0A154P8D3</accession>
<evidence type="ECO:0000256" key="1">
    <source>
        <dbReference type="SAM" id="Phobius"/>
    </source>
</evidence>
<evidence type="ECO:0000313" key="2">
    <source>
        <dbReference type="EMBL" id="KZC08113.1"/>
    </source>
</evidence>
<evidence type="ECO:0000313" key="3">
    <source>
        <dbReference type="Proteomes" id="UP000076502"/>
    </source>
</evidence>
<dbReference type="Proteomes" id="UP000076502">
    <property type="component" value="Unassembled WGS sequence"/>
</dbReference>
<keyword evidence="3" id="KW-1185">Reference proteome</keyword>
<name>A0A154P8D3_DUFNO</name>
<reference evidence="2 3" key="1">
    <citation type="submission" date="2015-07" db="EMBL/GenBank/DDBJ databases">
        <title>The genome of Dufourea novaeangliae.</title>
        <authorList>
            <person name="Pan H."/>
            <person name="Kapheim K."/>
        </authorList>
    </citation>
    <scope>NUCLEOTIDE SEQUENCE [LARGE SCALE GENOMIC DNA]</scope>
    <source>
        <strain evidence="2">0120121106</strain>
        <tissue evidence="2">Whole body</tissue>
    </source>
</reference>
<dbReference type="AlphaFoldDB" id="A0A154P8D3"/>
<proteinExistence type="predicted"/>
<keyword evidence="1" id="KW-0472">Membrane</keyword>
<protein>
    <submittedName>
        <fullName evidence="2">Uncharacterized protein</fullName>
    </submittedName>
</protein>
<keyword evidence="1" id="KW-1133">Transmembrane helix</keyword>